<dbReference type="GO" id="GO:0003677">
    <property type="term" value="F:DNA binding"/>
    <property type="evidence" value="ECO:0007669"/>
    <property type="project" value="UniProtKB-KW"/>
</dbReference>
<proteinExistence type="predicted"/>
<dbReference type="CDD" id="cd00093">
    <property type="entry name" value="HTH_XRE"/>
    <property type="match status" value="1"/>
</dbReference>
<dbReference type="InterPro" id="IPR015927">
    <property type="entry name" value="Peptidase_S24_S26A/B/C"/>
</dbReference>
<accession>A0A1N7LB38</accession>
<feature type="domain" description="HTH cro/C1-type" evidence="4">
    <location>
        <begin position="7"/>
        <end position="61"/>
    </location>
</feature>
<evidence type="ECO:0000259" key="4">
    <source>
        <dbReference type="PROSITE" id="PS50943"/>
    </source>
</evidence>
<dbReference type="SMART" id="SM00530">
    <property type="entry name" value="HTH_XRE"/>
    <property type="match status" value="1"/>
</dbReference>
<dbReference type="CDD" id="cd06529">
    <property type="entry name" value="S24_LexA-like"/>
    <property type="match status" value="1"/>
</dbReference>
<dbReference type="AlphaFoldDB" id="A0A1N7LB38"/>
<organism evidence="5 6">
    <name type="scientific">Belliella pelovolcani</name>
    <dbReference type="NCBI Taxonomy" id="529505"/>
    <lineage>
        <taxon>Bacteria</taxon>
        <taxon>Pseudomonadati</taxon>
        <taxon>Bacteroidota</taxon>
        <taxon>Cytophagia</taxon>
        <taxon>Cytophagales</taxon>
        <taxon>Cyclobacteriaceae</taxon>
        <taxon>Belliella</taxon>
    </lineage>
</organism>
<dbReference type="SUPFAM" id="SSF51306">
    <property type="entry name" value="LexA/Signal peptidase"/>
    <property type="match status" value="1"/>
</dbReference>
<evidence type="ECO:0000256" key="1">
    <source>
        <dbReference type="ARBA" id="ARBA00023015"/>
    </source>
</evidence>
<reference evidence="6" key="1">
    <citation type="submission" date="2017-01" db="EMBL/GenBank/DDBJ databases">
        <authorList>
            <person name="Varghese N."/>
            <person name="Submissions S."/>
        </authorList>
    </citation>
    <scope>NUCLEOTIDE SEQUENCE [LARGE SCALE GENOMIC DNA]</scope>
    <source>
        <strain evidence="6">DSM 46698</strain>
    </source>
</reference>
<dbReference type="SUPFAM" id="SSF47413">
    <property type="entry name" value="lambda repressor-like DNA-binding domains"/>
    <property type="match status" value="1"/>
</dbReference>
<dbReference type="EMBL" id="FTOP01000003">
    <property type="protein sequence ID" value="SIS71014.1"/>
    <property type="molecule type" value="Genomic_DNA"/>
</dbReference>
<keyword evidence="3" id="KW-0804">Transcription</keyword>
<name>A0A1N7LB38_9BACT</name>
<dbReference type="InterPro" id="IPR039418">
    <property type="entry name" value="LexA-like"/>
</dbReference>
<evidence type="ECO:0000313" key="6">
    <source>
        <dbReference type="Proteomes" id="UP000186026"/>
    </source>
</evidence>
<keyword evidence="6" id="KW-1185">Reference proteome</keyword>
<dbReference type="Proteomes" id="UP000186026">
    <property type="component" value="Unassembled WGS sequence"/>
</dbReference>
<dbReference type="InterPro" id="IPR001387">
    <property type="entry name" value="Cro/C1-type_HTH"/>
</dbReference>
<dbReference type="Gene3D" id="2.10.109.10">
    <property type="entry name" value="Umud Fragment, subunit A"/>
    <property type="match status" value="1"/>
</dbReference>
<sequence length="259" mass="29229">MLLAKNLKFLRTTKGITQSELAENLGVQRTMISAYEDGRSEPKLTALAKISEIFMVSIDELLHHDIQEKGRKVLQQKPLKVLTIAVDKEDNEHISMVGQKASAGYLNGFADPEYMEQLPQFRLPHLATNQSYRAFEIAGDSMLPLVPGTLIIGSYIEQLSAIKSGKTYVLVTITEGVVYKRVFNYLQENGKLFLVSDNEHYKPYEIKGEDVMEVWEAKAFISTDFPNPKDKNTPVTNEDLSKMILDLKAEIVKMKGSRN</sequence>
<dbReference type="PANTHER" id="PTHR40661">
    <property type="match status" value="1"/>
</dbReference>
<dbReference type="PANTHER" id="PTHR40661:SF1">
    <property type="entry name" value="HTH CRO_C1-TYPE DOMAIN-CONTAINING PROTEIN"/>
    <property type="match status" value="1"/>
</dbReference>
<keyword evidence="2" id="KW-0238">DNA-binding</keyword>
<evidence type="ECO:0000313" key="5">
    <source>
        <dbReference type="EMBL" id="SIS71014.1"/>
    </source>
</evidence>
<dbReference type="InterPro" id="IPR036286">
    <property type="entry name" value="LexA/Signal_pep-like_sf"/>
</dbReference>
<dbReference type="PROSITE" id="PS50943">
    <property type="entry name" value="HTH_CROC1"/>
    <property type="match status" value="1"/>
</dbReference>
<dbReference type="STRING" id="529505.SAMN05421761_103185"/>
<dbReference type="Pfam" id="PF00717">
    <property type="entry name" value="Peptidase_S24"/>
    <property type="match status" value="1"/>
</dbReference>
<evidence type="ECO:0000256" key="3">
    <source>
        <dbReference type="ARBA" id="ARBA00023163"/>
    </source>
</evidence>
<keyword evidence="1" id="KW-0805">Transcription regulation</keyword>
<protein>
    <submittedName>
        <fullName evidence="5">Phage repressor protein C, contains Cro/C1-type HTH and peptisase s24 domains</fullName>
    </submittedName>
</protein>
<dbReference type="Gene3D" id="1.10.260.40">
    <property type="entry name" value="lambda repressor-like DNA-binding domains"/>
    <property type="match status" value="1"/>
</dbReference>
<gene>
    <name evidence="5" type="ORF">SAMN05421761_103185</name>
</gene>
<dbReference type="InterPro" id="IPR010982">
    <property type="entry name" value="Lambda_DNA-bd_dom_sf"/>
</dbReference>
<dbReference type="RefSeq" id="WP_076499103.1">
    <property type="nucleotide sequence ID" value="NZ_FTOP01000003.1"/>
</dbReference>
<dbReference type="OrthoDB" id="3831186at2"/>
<evidence type="ECO:0000256" key="2">
    <source>
        <dbReference type="ARBA" id="ARBA00023125"/>
    </source>
</evidence>
<dbReference type="Pfam" id="PF01381">
    <property type="entry name" value="HTH_3"/>
    <property type="match status" value="1"/>
</dbReference>